<accession>A0ACC0P8K8</accession>
<dbReference type="EMBL" id="CM046391">
    <property type="protein sequence ID" value="KAI8561486.1"/>
    <property type="molecule type" value="Genomic_DNA"/>
</dbReference>
<name>A0ACC0P8K8_RHOML</name>
<keyword evidence="2" id="KW-1185">Reference proteome</keyword>
<dbReference type="Proteomes" id="UP001062846">
    <property type="component" value="Chromosome 4"/>
</dbReference>
<sequence>MKTEMTNLPEEIIFDVLSRLPVVSLCRFRCVSKPWRSLISHPSFIKTHLNRNTDKNTNKYERVVLSDHRNWYTVELDSSQFRHHSVAVRLNFPPGQNPRYCEEICYSCDGLVLMLDRRFHCCLVNPSTRESRKLPLSPFTSHPGFTDYGFGYDSSIDDYKVVNICYYDEEADTGSAGNVVSVYALKTNSWRRIENSPYDHSCFGHHSGAFVCGALHWVASKGMDDVIVALVLADEKFQTLPSPAPDCIGALLCVLRGCLCVFVQQFNPYCLEVWVMKEYGVKDSWMKFTVTYDNIYDSWRPLSLSRTGQVLLKAHGKNLVLFDPREEESKELVVQGLPTQFEVGTYVEILVSPKRQC</sequence>
<reference evidence="1" key="1">
    <citation type="submission" date="2022-02" db="EMBL/GenBank/DDBJ databases">
        <title>Plant Genome Project.</title>
        <authorList>
            <person name="Zhang R.-G."/>
        </authorList>
    </citation>
    <scope>NUCLEOTIDE SEQUENCE</scope>
    <source>
        <strain evidence="1">AT1</strain>
    </source>
</reference>
<protein>
    <submittedName>
        <fullName evidence="1">Uncharacterized protein</fullName>
    </submittedName>
</protein>
<proteinExistence type="predicted"/>
<comment type="caution">
    <text evidence="1">The sequence shown here is derived from an EMBL/GenBank/DDBJ whole genome shotgun (WGS) entry which is preliminary data.</text>
</comment>
<evidence type="ECO:0000313" key="1">
    <source>
        <dbReference type="EMBL" id="KAI8561486.1"/>
    </source>
</evidence>
<evidence type="ECO:0000313" key="2">
    <source>
        <dbReference type="Proteomes" id="UP001062846"/>
    </source>
</evidence>
<organism evidence="1 2">
    <name type="scientific">Rhododendron molle</name>
    <name type="common">Chinese azalea</name>
    <name type="synonym">Azalea mollis</name>
    <dbReference type="NCBI Taxonomy" id="49168"/>
    <lineage>
        <taxon>Eukaryota</taxon>
        <taxon>Viridiplantae</taxon>
        <taxon>Streptophyta</taxon>
        <taxon>Embryophyta</taxon>
        <taxon>Tracheophyta</taxon>
        <taxon>Spermatophyta</taxon>
        <taxon>Magnoliopsida</taxon>
        <taxon>eudicotyledons</taxon>
        <taxon>Gunneridae</taxon>
        <taxon>Pentapetalae</taxon>
        <taxon>asterids</taxon>
        <taxon>Ericales</taxon>
        <taxon>Ericaceae</taxon>
        <taxon>Ericoideae</taxon>
        <taxon>Rhodoreae</taxon>
        <taxon>Rhododendron</taxon>
    </lineage>
</organism>
<gene>
    <name evidence="1" type="ORF">RHMOL_Rhmol04G0343900</name>
</gene>